<name>A0A5C2S2Q7_9APHY</name>
<dbReference type="EMBL" id="ML122278">
    <property type="protein sequence ID" value="RPD57855.1"/>
    <property type="molecule type" value="Genomic_DNA"/>
</dbReference>
<dbReference type="Proteomes" id="UP000313359">
    <property type="component" value="Unassembled WGS sequence"/>
</dbReference>
<feature type="non-terminal residue" evidence="1">
    <location>
        <position position="169"/>
    </location>
</feature>
<evidence type="ECO:0000313" key="1">
    <source>
        <dbReference type="EMBL" id="RPD57855.1"/>
    </source>
</evidence>
<dbReference type="OrthoDB" id="3053346at2759"/>
<sequence>MTTNTPYCPLPGAYAVAQIDVVKTLKGLNDPKALEAAEGLGTAKCLIYLCTCLQLPFPENPWCKYIVYLVGPGPRPDDTGRYSTPEMCVPIFPCIDHPTNRPPVRPSGPFPFSNCYHWTGLGMERRVRVVTRDYTEYDQGKVAKLPGLEHFDMEEFCSADFARSAQAMR</sequence>
<dbReference type="AlphaFoldDB" id="A0A5C2S2Q7"/>
<proteinExistence type="predicted"/>
<protein>
    <submittedName>
        <fullName evidence="1">Uncharacterized protein</fullName>
    </submittedName>
</protein>
<gene>
    <name evidence="1" type="ORF">L227DRAFT_473686</name>
</gene>
<keyword evidence="2" id="KW-1185">Reference proteome</keyword>
<evidence type="ECO:0000313" key="2">
    <source>
        <dbReference type="Proteomes" id="UP000313359"/>
    </source>
</evidence>
<organism evidence="1 2">
    <name type="scientific">Lentinus tigrinus ALCF2SS1-6</name>
    <dbReference type="NCBI Taxonomy" id="1328759"/>
    <lineage>
        <taxon>Eukaryota</taxon>
        <taxon>Fungi</taxon>
        <taxon>Dikarya</taxon>
        <taxon>Basidiomycota</taxon>
        <taxon>Agaricomycotina</taxon>
        <taxon>Agaricomycetes</taxon>
        <taxon>Polyporales</taxon>
        <taxon>Polyporaceae</taxon>
        <taxon>Lentinus</taxon>
    </lineage>
</organism>
<reference evidence="1" key="1">
    <citation type="journal article" date="2018" name="Genome Biol. Evol.">
        <title>Genomics and development of Lentinus tigrinus, a white-rot wood-decaying mushroom with dimorphic fruiting bodies.</title>
        <authorList>
            <person name="Wu B."/>
            <person name="Xu Z."/>
            <person name="Knudson A."/>
            <person name="Carlson A."/>
            <person name="Chen N."/>
            <person name="Kovaka S."/>
            <person name="LaButti K."/>
            <person name="Lipzen A."/>
            <person name="Pennachio C."/>
            <person name="Riley R."/>
            <person name="Schakwitz W."/>
            <person name="Umezawa K."/>
            <person name="Ohm R.A."/>
            <person name="Grigoriev I.V."/>
            <person name="Nagy L.G."/>
            <person name="Gibbons J."/>
            <person name="Hibbett D."/>
        </authorList>
    </citation>
    <scope>NUCLEOTIDE SEQUENCE [LARGE SCALE GENOMIC DNA]</scope>
    <source>
        <strain evidence="1">ALCF2SS1-6</strain>
    </source>
</reference>
<dbReference type="STRING" id="1328759.A0A5C2S2Q7"/>
<accession>A0A5C2S2Q7</accession>